<dbReference type="InterPro" id="IPR004378">
    <property type="entry name" value="F420H2_quin_Rdtase"/>
</dbReference>
<organism evidence="1 2">
    <name type="scientific">Gordonia soli NBRC 108243</name>
    <dbReference type="NCBI Taxonomy" id="1223545"/>
    <lineage>
        <taxon>Bacteria</taxon>
        <taxon>Bacillati</taxon>
        <taxon>Actinomycetota</taxon>
        <taxon>Actinomycetes</taxon>
        <taxon>Mycobacteriales</taxon>
        <taxon>Gordoniaceae</taxon>
        <taxon>Gordonia</taxon>
    </lineage>
</organism>
<dbReference type="eggNOG" id="ENOG5032QW3">
    <property type="taxonomic scope" value="Bacteria"/>
</dbReference>
<protein>
    <submittedName>
        <fullName evidence="1">Uncharacterized protein</fullName>
    </submittedName>
</protein>
<proteinExistence type="predicted"/>
<gene>
    <name evidence="1" type="ORF">GS4_30_00920</name>
</gene>
<comment type="caution">
    <text evidence="1">The sequence shown here is derived from an EMBL/GenBank/DDBJ whole genome shotgun (WGS) entry which is preliminary data.</text>
</comment>
<dbReference type="GO" id="GO:0016491">
    <property type="term" value="F:oxidoreductase activity"/>
    <property type="evidence" value="ECO:0007669"/>
    <property type="project" value="InterPro"/>
</dbReference>
<name>M0QMY2_9ACTN</name>
<dbReference type="Pfam" id="PF04075">
    <property type="entry name" value="F420H2_quin_red"/>
    <property type="match status" value="1"/>
</dbReference>
<evidence type="ECO:0000313" key="2">
    <source>
        <dbReference type="Proteomes" id="UP000011666"/>
    </source>
</evidence>
<reference evidence="1 2" key="1">
    <citation type="submission" date="2013-01" db="EMBL/GenBank/DDBJ databases">
        <title>Whole genome shotgun sequence of Gordonia soli NBRC 108243.</title>
        <authorList>
            <person name="Isaki-Nakamura S."/>
            <person name="Hosoyama A."/>
            <person name="Tsuchikane K."/>
            <person name="Ando Y."/>
            <person name="Baba S."/>
            <person name="Ohji S."/>
            <person name="Hamada M."/>
            <person name="Tamura T."/>
            <person name="Yamazoe A."/>
            <person name="Yamazaki S."/>
            <person name="Fujita N."/>
        </authorList>
    </citation>
    <scope>NUCLEOTIDE SEQUENCE [LARGE SCALE GENOMIC DNA]</scope>
    <source>
        <strain evidence="1 2">NBRC 108243</strain>
    </source>
</reference>
<dbReference type="Proteomes" id="UP000011666">
    <property type="component" value="Unassembled WGS sequence"/>
</dbReference>
<keyword evidence="2" id="KW-1185">Reference proteome</keyword>
<dbReference type="Gene3D" id="2.30.110.10">
    <property type="entry name" value="Electron Transport, Fmn-binding Protein, Chain A"/>
    <property type="match status" value="1"/>
</dbReference>
<dbReference type="EMBL" id="BANX01000030">
    <property type="protein sequence ID" value="GAC70020.1"/>
    <property type="molecule type" value="Genomic_DNA"/>
</dbReference>
<evidence type="ECO:0000313" key="1">
    <source>
        <dbReference type="EMBL" id="GAC70020.1"/>
    </source>
</evidence>
<sequence>MLSYLVNNPAEERPIMNATDYRAPANGVENVFNRAVRWLTDRGVNLAGAQTLTVTGRVSGTPQRIPVNPLQIDGHEYLVSPRGNTQWSRNARAVPTAELRRGRRVRAVRLAEIAVDQRAPIIRTYLDKWGWEVGRLLPEGLGVDPTDDELARHIADLPVFEIHAA</sequence>
<dbReference type="AlphaFoldDB" id="M0QMY2"/>
<accession>M0QMY2</accession>
<dbReference type="STRING" id="1223545.GS4_30_00920"/>
<dbReference type="InterPro" id="IPR012349">
    <property type="entry name" value="Split_barrel_FMN-bd"/>
</dbReference>